<dbReference type="Pfam" id="PF00083">
    <property type="entry name" value="Sugar_tr"/>
    <property type="match status" value="1"/>
</dbReference>
<keyword evidence="8" id="KW-0813">Transport</keyword>
<keyword evidence="2" id="KW-1003">Cell membrane</keyword>
<dbReference type="SUPFAM" id="SSF103473">
    <property type="entry name" value="MFS general substrate transporter"/>
    <property type="match status" value="1"/>
</dbReference>
<dbReference type="GeneID" id="138125354"/>
<dbReference type="PROSITE" id="PS00216">
    <property type="entry name" value="SUGAR_TRANSPORT_1"/>
    <property type="match status" value="1"/>
</dbReference>
<dbReference type="GO" id="GO:0051119">
    <property type="term" value="F:sugar transmembrane transporter activity"/>
    <property type="evidence" value="ECO:0007669"/>
    <property type="project" value="InterPro"/>
</dbReference>
<keyword evidence="5 9" id="KW-0472">Membrane</keyword>
<feature type="transmembrane region" description="Helical" evidence="9">
    <location>
        <begin position="150"/>
        <end position="171"/>
    </location>
</feature>
<dbReference type="InterPro" id="IPR020846">
    <property type="entry name" value="MFS_dom"/>
</dbReference>
<feature type="transmembrane region" description="Helical" evidence="9">
    <location>
        <begin position="427"/>
        <end position="447"/>
    </location>
</feature>
<dbReference type="InterPro" id="IPR005829">
    <property type="entry name" value="Sugar_transporter_CS"/>
</dbReference>
<reference evidence="11" key="1">
    <citation type="journal article" date="2017" name="J. Insect Physiol.">
        <title>A physiologically-oriented transcriptomic analysis of the midgut of Tenebrio molitor.</title>
        <authorList>
            <person name="Moreira N.R."/>
            <person name="Cardoso C."/>
            <person name="Dias R.O."/>
            <person name="Ferreira C."/>
            <person name="Terra W.R."/>
        </authorList>
    </citation>
    <scope>NUCLEOTIDE SEQUENCE</scope>
</reference>
<evidence type="ECO:0000313" key="11">
    <source>
        <dbReference type="EMBL" id="ART29416.1"/>
    </source>
</evidence>
<comment type="subcellular location">
    <subcellularLocation>
        <location evidence="1">Cell membrane</location>
        <topology evidence="1">Multi-pass membrane protein</topology>
    </subcellularLocation>
</comment>
<dbReference type="NCBIfam" id="TIGR00879">
    <property type="entry name" value="SP"/>
    <property type="match status" value="1"/>
</dbReference>
<evidence type="ECO:0000256" key="7">
    <source>
        <dbReference type="ARBA" id="ARBA00024348"/>
    </source>
</evidence>
<dbReference type="InterPro" id="IPR005828">
    <property type="entry name" value="MFS_sugar_transport-like"/>
</dbReference>
<dbReference type="RefSeq" id="XP_068896732.1">
    <property type="nucleotide sequence ID" value="XM_069040631.1"/>
</dbReference>
<dbReference type="PRINTS" id="PR00171">
    <property type="entry name" value="SUGRTRNSPORT"/>
</dbReference>
<evidence type="ECO:0000256" key="3">
    <source>
        <dbReference type="ARBA" id="ARBA00022692"/>
    </source>
</evidence>
<dbReference type="CDD" id="cd17358">
    <property type="entry name" value="MFS_GLUT6_8_Class3_like"/>
    <property type="match status" value="1"/>
</dbReference>
<evidence type="ECO:0000256" key="9">
    <source>
        <dbReference type="SAM" id="Phobius"/>
    </source>
</evidence>
<evidence type="ECO:0000256" key="4">
    <source>
        <dbReference type="ARBA" id="ARBA00022989"/>
    </source>
</evidence>
<dbReference type="OrthoDB" id="4142200at2759"/>
<sequence length="502" mass="53845">MTAKEEYEYTSVAGTDSTAEYNVQNDEINIQSTKMSSESAGPTDRKFLYIAACVGNLSAFVCGTSFGWTSPEIPKMKVPHENGNPLSIPLTKSEESWIGSLLPVGATLGPFVAGVAADKIGRKNTLLAGITPFILAFALASIATSSLMFFLVRFLCGLGVGVVFTVLPMYIGEIAEDEVRDSLGSFMQLFIVIGLLFSYALGPYMSISAFNIICVVAPCVFLIVFYMFIPESPYYLIRTNKDHAQQALMKLRSKPQEAIQNELDEIKASVDESLANKASFMDIFKSKGLTKALIISVGLVAFQQFSGINIVLFYTQDIFTDAGSTIPADISTIIVGVVQVFASASTPILVEKKGKRFLLILSAIGMAVSQGALAIFFYIKSGGSDISSIAWVPVLSLVVYIITYCLGFGPLPWAVMGELFPGNIKSAASTATAAGCWFLGFILTKYFSLVSDFIGTSGSFGIFAVCCIGAAIFVYKYLPDTSGKSLQEIQDILSGQISSATA</sequence>
<feature type="domain" description="Major facilitator superfamily (MFS) profile" evidence="10">
    <location>
        <begin position="51"/>
        <end position="482"/>
    </location>
</feature>
<evidence type="ECO:0000256" key="1">
    <source>
        <dbReference type="ARBA" id="ARBA00004651"/>
    </source>
</evidence>
<keyword evidence="3 9" id="KW-0812">Transmembrane</keyword>
<feature type="transmembrane region" description="Helical" evidence="9">
    <location>
        <begin position="183"/>
        <end position="201"/>
    </location>
</feature>
<dbReference type="InterPro" id="IPR003663">
    <property type="entry name" value="Sugar/inositol_transpt"/>
</dbReference>
<dbReference type="KEGG" id="tmol:138125354"/>
<evidence type="ECO:0000256" key="5">
    <source>
        <dbReference type="ARBA" id="ARBA00023136"/>
    </source>
</evidence>
<evidence type="ECO:0000256" key="8">
    <source>
        <dbReference type="RuleBase" id="RU003346"/>
    </source>
</evidence>
<comment type="similarity">
    <text evidence="7">Belongs to the major facilitator superfamily. Sugar transporter (TC 2.A.1.1) family. Trehalose transporter subfamily.</text>
</comment>
<dbReference type="PANTHER" id="PTHR48021:SF47">
    <property type="entry name" value="GH17672P"/>
    <property type="match status" value="1"/>
</dbReference>
<dbReference type="PANTHER" id="PTHR48021">
    <property type="match status" value="1"/>
</dbReference>
<dbReference type="EMBL" id="KY921827">
    <property type="protein sequence ID" value="ART29416.1"/>
    <property type="molecule type" value="mRNA"/>
</dbReference>
<evidence type="ECO:0000259" key="10">
    <source>
        <dbReference type="PROSITE" id="PS50850"/>
    </source>
</evidence>
<feature type="transmembrane region" description="Helical" evidence="9">
    <location>
        <begin position="357"/>
        <end position="379"/>
    </location>
</feature>
<dbReference type="AlphaFoldDB" id="A0A1Y0AWQ5"/>
<proteinExistence type="evidence at transcript level"/>
<feature type="transmembrane region" description="Helical" evidence="9">
    <location>
        <begin position="124"/>
        <end position="144"/>
    </location>
</feature>
<protein>
    <submittedName>
        <fullName evidence="11">Sugar transporter 14</fullName>
    </submittedName>
</protein>
<dbReference type="FunFam" id="1.20.1250.20:FF:000055">
    <property type="entry name" value="Facilitated trehalose transporter Tret1-2 homolog"/>
    <property type="match status" value="1"/>
</dbReference>
<dbReference type="InterPro" id="IPR036259">
    <property type="entry name" value="MFS_trans_sf"/>
</dbReference>
<feature type="transmembrane region" description="Helical" evidence="9">
    <location>
        <begin position="292"/>
        <end position="314"/>
    </location>
</feature>
<dbReference type="PROSITE" id="PS00217">
    <property type="entry name" value="SUGAR_TRANSPORT_2"/>
    <property type="match status" value="1"/>
</dbReference>
<evidence type="ECO:0000256" key="2">
    <source>
        <dbReference type="ARBA" id="ARBA00022475"/>
    </source>
</evidence>
<feature type="transmembrane region" description="Helical" evidence="9">
    <location>
        <begin position="47"/>
        <end position="68"/>
    </location>
</feature>
<feature type="transmembrane region" description="Helical" evidence="9">
    <location>
        <begin position="207"/>
        <end position="229"/>
    </location>
</feature>
<feature type="transmembrane region" description="Helical" evidence="9">
    <location>
        <begin position="326"/>
        <end position="350"/>
    </location>
</feature>
<evidence type="ECO:0000256" key="6">
    <source>
        <dbReference type="ARBA" id="ARBA00023180"/>
    </source>
</evidence>
<feature type="transmembrane region" description="Helical" evidence="9">
    <location>
        <begin position="453"/>
        <end position="475"/>
    </location>
</feature>
<name>A0A1Y0AWQ5_TENMO</name>
<feature type="transmembrane region" description="Helical" evidence="9">
    <location>
        <begin position="97"/>
        <end position="117"/>
    </location>
</feature>
<dbReference type="Gene3D" id="1.20.1250.20">
    <property type="entry name" value="MFS general substrate transporter like domains"/>
    <property type="match status" value="1"/>
</dbReference>
<organism evidence="11">
    <name type="scientific">Tenebrio molitor</name>
    <name type="common">Yellow mealworm beetle</name>
    <dbReference type="NCBI Taxonomy" id="7067"/>
    <lineage>
        <taxon>Eukaryota</taxon>
        <taxon>Metazoa</taxon>
        <taxon>Ecdysozoa</taxon>
        <taxon>Arthropoda</taxon>
        <taxon>Hexapoda</taxon>
        <taxon>Insecta</taxon>
        <taxon>Pterygota</taxon>
        <taxon>Neoptera</taxon>
        <taxon>Endopterygota</taxon>
        <taxon>Coleoptera</taxon>
        <taxon>Polyphaga</taxon>
        <taxon>Cucujiformia</taxon>
        <taxon>Tenebrionidae</taxon>
        <taxon>Tenebrio</taxon>
    </lineage>
</organism>
<keyword evidence="4 9" id="KW-1133">Transmembrane helix</keyword>
<dbReference type="GO" id="GO:0005886">
    <property type="term" value="C:plasma membrane"/>
    <property type="evidence" value="ECO:0007669"/>
    <property type="project" value="UniProtKB-SubCell"/>
</dbReference>
<dbReference type="InterPro" id="IPR044775">
    <property type="entry name" value="MFS_ERD6/Tret1-like"/>
</dbReference>
<accession>A0A1Y0AWQ5</accession>
<keyword evidence="11" id="KW-0762">Sugar transport</keyword>
<feature type="transmembrane region" description="Helical" evidence="9">
    <location>
        <begin position="391"/>
        <end position="415"/>
    </location>
</feature>
<dbReference type="InterPro" id="IPR050549">
    <property type="entry name" value="MFS_Trehalose_Transporter"/>
</dbReference>
<dbReference type="PROSITE" id="PS50850">
    <property type="entry name" value="MFS"/>
    <property type="match status" value="1"/>
</dbReference>
<keyword evidence="6" id="KW-0325">Glycoprotein</keyword>